<dbReference type="EMBL" id="JACHWZ010000006">
    <property type="protein sequence ID" value="MBB3060729.1"/>
    <property type="molecule type" value="Genomic_DNA"/>
</dbReference>
<dbReference type="Proteomes" id="UP000535937">
    <property type="component" value="Unassembled WGS sequence"/>
</dbReference>
<keyword evidence="2" id="KW-1185">Reference proteome</keyword>
<protein>
    <submittedName>
        <fullName evidence="1">Uncharacterized protein</fullName>
    </submittedName>
</protein>
<name>A0A7W4WAY9_9GAMM</name>
<dbReference type="AlphaFoldDB" id="A0A7W4WAY9"/>
<evidence type="ECO:0000313" key="1">
    <source>
        <dbReference type="EMBL" id="MBB3060729.1"/>
    </source>
</evidence>
<reference evidence="1 2" key="1">
    <citation type="submission" date="2020-08" db="EMBL/GenBank/DDBJ databases">
        <title>Genomic Encyclopedia of Type Strains, Phase III (KMG-III): the genomes of soil and plant-associated and newly described type strains.</title>
        <authorList>
            <person name="Whitman W."/>
        </authorList>
    </citation>
    <scope>NUCLEOTIDE SEQUENCE [LARGE SCALE GENOMIC DNA]</scope>
    <source>
        <strain evidence="1 2">CECT 8799</strain>
    </source>
</reference>
<sequence>MPDPSDGLVVQRMLQAAPEAETEVPAIEAADSISCPHSLPVFGKFHYVSTIREFTIPAGSPCRRLNLDIQAQYESDTRCERCPREYYFSLDATGYRLPASQLRMEGGRCLPYEQHTNPAQGTLSIPIGPGKHTFFFQSAAPNKEAVNRCKLTLGGHIDIDR</sequence>
<gene>
    <name evidence="1" type="ORF">FHS09_001549</name>
</gene>
<comment type="caution">
    <text evidence="1">The sequence shown here is derived from an EMBL/GenBank/DDBJ whole genome shotgun (WGS) entry which is preliminary data.</text>
</comment>
<proteinExistence type="predicted"/>
<evidence type="ECO:0000313" key="2">
    <source>
        <dbReference type="Proteomes" id="UP000535937"/>
    </source>
</evidence>
<dbReference type="RefSeq" id="WP_183458399.1">
    <property type="nucleotide sequence ID" value="NZ_JACHWZ010000006.1"/>
</dbReference>
<organism evidence="1 2">
    <name type="scientific">Microbulbifer rhizosphaerae</name>
    <dbReference type="NCBI Taxonomy" id="1562603"/>
    <lineage>
        <taxon>Bacteria</taxon>
        <taxon>Pseudomonadati</taxon>
        <taxon>Pseudomonadota</taxon>
        <taxon>Gammaproteobacteria</taxon>
        <taxon>Cellvibrionales</taxon>
        <taxon>Microbulbiferaceae</taxon>
        <taxon>Microbulbifer</taxon>
    </lineage>
</organism>
<accession>A0A7W4WAY9</accession>